<evidence type="ECO:0000313" key="1">
    <source>
        <dbReference type="EMBL" id="KAJ4964720.1"/>
    </source>
</evidence>
<organism evidence="1 2">
    <name type="scientific">Protea cynaroides</name>
    <dbReference type="NCBI Taxonomy" id="273540"/>
    <lineage>
        <taxon>Eukaryota</taxon>
        <taxon>Viridiplantae</taxon>
        <taxon>Streptophyta</taxon>
        <taxon>Embryophyta</taxon>
        <taxon>Tracheophyta</taxon>
        <taxon>Spermatophyta</taxon>
        <taxon>Magnoliopsida</taxon>
        <taxon>Proteales</taxon>
        <taxon>Proteaceae</taxon>
        <taxon>Protea</taxon>
    </lineage>
</organism>
<reference evidence="1" key="1">
    <citation type="journal article" date="2023" name="Plant J.">
        <title>The genome of the king protea, Protea cynaroides.</title>
        <authorList>
            <person name="Chang J."/>
            <person name="Duong T.A."/>
            <person name="Schoeman C."/>
            <person name="Ma X."/>
            <person name="Roodt D."/>
            <person name="Barker N."/>
            <person name="Li Z."/>
            <person name="Van de Peer Y."/>
            <person name="Mizrachi E."/>
        </authorList>
    </citation>
    <scope>NUCLEOTIDE SEQUENCE</scope>
    <source>
        <tissue evidence="1">Young leaves</tissue>
    </source>
</reference>
<name>A0A9Q0HHC4_9MAGN</name>
<dbReference type="EMBL" id="JAMYWD010000007">
    <property type="protein sequence ID" value="KAJ4964720.1"/>
    <property type="molecule type" value="Genomic_DNA"/>
</dbReference>
<keyword evidence="2" id="KW-1185">Reference proteome</keyword>
<comment type="caution">
    <text evidence="1">The sequence shown here is derived from an EMBL/GenBank/DDBJ whole genome shotgun (WGS) entry which is preliminary data.</text>
</comment>
<protein>
    <submittedName>
        <fullName evidence="1">Uncharacterized protein</fullName>
    </submittedName>
</protein>
<dbReference type="Proteomes" id="UP001141806">
    <property type="component" value="Unassembled WGS sequence"/>
</dbReference>
<accession>A0A9Q0HHC4</accession>
<gene>
    <name evidence="1" type="ORF">NE237_016569</name>
</gene>
<proteinExistence type="predicted"/>
<dbReference type="AlphaFoldDB" id="A0A9Q0HHC4"/>
<evidence type="ECO:0000313" key="2">
    <source>
        <dbReference type="Proteomes" id="UP001141806"/>
    </source>
</evidence>
<sequence>MVYVTGKRITYDVRVTEAARKCTTETPKKLSSITCCQVCRGLRGPAHRGTGRQGPQGLPEPVHTLVPTNFTHQLEMIEEVKGEDAKGANRGQGEADLEAELLVRGVRKRRDNTQLKIPKRRR</sequence>